<organism evidence="1">
    <name type="scientific">Mesocestoides corti</name>
    <name type="common">Flatworm</name>
    <dbReference type="NCBI Taxonomy" id="53468"/>
    <lineage>
        <taxon>Eukaryota</taxon>
        <taxon>Metazoa</taxon>
        <taxon>Spiralia</taxon>
        <taxon>Lophotrochozoa</taxon>
        <taxon>Platyhelminthes</taxon>
        <taxon>Cestoda</taxon>
        <taxon>Eucestoda</taxon>
        <taxon>Cyclophyllidea</taxon>
        <taxon>Mesocestoididae</taxon>
        <taxon>Mesocestoides</taxon>
    </lineage>
</organism>
<protein>
    <submittedName>
        <fullName evidence="1">Late competence development protein ComFB</fullName>
    </submittedName>
</protein>
<sequence>MYDCALKELPHRVKLAVLDLIEETPKYKPYDELKHTVITRMNEIYETRARRILPNVELGNRSPSELLAHMRHMVEGTQIGDMELRPVWIKCMPAKMRPYIGYCSYDLSLDDVAKHADDMHRELQAEEKAASQSMRRKAKRIIDSAVNELSEVVKQICELLDPLPCDRQQ</sequence>
<dbReference type="PANTHER" id="PTHR33327">
    <property type="entry name" value="ENDONUCLEASE"/>
    <property type="match status" value="1"/>
</dbReference>
<evidence type="ECO:0000313" key="1">
    <source>
        <dbReference type="WBParaSite" id="MCU_014757-RA"/>
    </source>
</evidence>
<name>A0A5K3G209_MESCO</name>
<proteinExistence type="predicted"/>
<dbReference type="PANTHER" id="PTHR33327:SF3">
    <property type="entry name" value="RNA-DIRECTED DNA POLYMERASE"/>
    <property type="match status" value="1"/>
</dbReference>
<reference evidence="1" key="1">
    <citation type="submission" date="2019-11" db="UniProtKB">
        <authorList>
            <consortium name="WormBaseParasite"/>
        </authorList>
    </citation>
    <scope>IDENTIFICATION</scope>
</reference>
<dbReference type="AlphaFoldDB" id="A0A5K3G209"/>
<dbReference type="WBParaSite" id="MCU_014757-RA">
    <property type="protein sequence ID" value="MCU_014757-RA"/>
    <property type="gene ID" value="MCU_014757"/>
</dbReference>
<accession>A0A5K3G209</accession>